<proteinExistence type="predicted"/>
<keyword evidence="3" id="KW-1185">Reference proteome</keyword>
<feature type="compositionally biased region" description="Low complexity" evidence="1">
    <location>
        <begin position="255"/>
        <end position="273"/>
    </location>
</feature>
<gene>
    <name evidence="2" type="ORF">FQN60_009205</name>
</gene>
<evidence type="ECO:0000313" key="2">
    <source>
        <dbReference type="EMBL" id="KAA8578983.1"/>
    </source>
</evidence>
<feature type="compositionally biased region" description="Polar residues" evidence="1">
    <location>
        <begin position="223"/>
        <end position="242"/>
    </location>
</feature>
<organism evidence="2 3">
    <name type="scientific">Etheostoma spectabile</name>
    <name type="common">orangethroat darter</name>
    <dbReference type="NCBI Taxonomy" id="54343"/>
    <lineage>
        <taxon>Eukaryota</taxon>
        <taxon>Metazoa</taxon>
        <taxon>Chordata</taxon>
        <taxon>Craniata</taxon>
        <taxon>Vertebrata</taxon>
        <taxon>Euteleostomi</taxon>
        <taxon>Actinopterygii</taxon>
        <taxon>Neopterygii</taxon>
        <taxon>Teleostei</taxon>
        <taxon>Neoteleostei</taxon>
        <taxon>Acanthomorphata</taxon>
        <taxon>Eupercaria</taxon>
        <taxon>Perciformes</taxon>
        <taxon>Percoidei</taxon>
        <taxon>Percidae</taxon>
        <taxon>Etheostomatinae</taxon>
        <taxon>Etheostoma</taxon>
    </lineage>
</organism>
<sequence>MLAWFGVPDTHSDTHSHTPILAGGSPVALGDIELKWARGNEWREIINGRKYTATWTGVSIRLENWTNDKEEENKYVGESNVDTTNYQDFVPTSLDSCDHLGAQHFHRSQQNRFLEKNHGSSTSRLQLLISQKYPNEKPSGKEERNGGEATEGKKVLDGEWYSKPRTRSLQLQPAGESLAERGRAKERWKDGGKEGKREEYITNRKQTADRQQTADVETDRQTDMQTDSRQTADVQTDMQTCRQTDRQTDVETDMQTDSRQQTCRQTCRQTDGQTDVETDGLADTLPLQPRNNTRHPLSLSL</sequence>
<feature type="compositionally biased region" description="Basic and acidic residues" evidence="1">
    <location>
        <begin position="178"/>
        <end position="208"/>
    </location>
</feature>
<feature type="compositionally biased region" description="Polar residues" evidence="1">
    <location>
        <begin position="289"/>
        <end position="301"/>
    </location>
</feature>
<dbReference type="AlphaFoldDB" id="A0A5J5CCX9"/>
<dbReference type="Proteomes" id="UP000327493">
    <property type="component" value="Unassembled WGS sequence"/>
</dbReference>
<evidence type="ECO:0000256" key="1">
    <source>
        <dbReference type="SAM" id="MobiDB-lite"/>
    </source>
</evidence>
<name>A0A5J5CCX9_9PERO</name>
<accession>A0A5J5CCX9</accession>
<feature type="region of interest" description="Disordered" evidence="1">
    <location>
        <begin position="130"/>
        <end position="301"/>
    </location>
</feature>
<comment type="caution">
    <text evidence="2">The sequence shown here is derived from an EMBL/GenBank/DDBJ whole genome shotgun (WGS) entry which is preliminary data.</text>
</comment>
<reference evidence="2 3" key="1">
    <citation type="submission" date="2019-08" db="EMBL/GenBank/DDBJ databases">
        <title>A chromosome-level genome assembly, high-density linkage maps, and genome scans reveal the genomic architecture of hybrid incompatibilities underlying speciation via character displacement in darters (Percidae: Etheostominae).</title>
        <authorList>
            <person name="Moran R.L."/>
            <person name="Catchen J.M."/>
            <person name="Fuller R.C."/>
        </authorList>
    </citation>
    <scope>NUCLEOTIDE SEQUENCE [LARGE SCALE GENOMIC DNA]</scope>
    <source>
        <strain evidence="2">EspeVRDwgs_2016</strain>
        <tissue evidence="2">Muscle</tissue>
    </source>
</reference>
<dbReference type="EMBL" id="VOFY01000054">
    <property type="protein sequence ID" value="KAA8578983.1"/>
    <property type="molecule type" value="Genomic_DNA"/>
</dbReference>
<protein>
    <submittedName>
        <fullName evidence="2">Uncharacterized protein</fullName>
    </submittedName>
</protein>
<feature type="compositionally biased region" description="Basic and acidic residues" evidence="1">
    <location>
        <begin position="134"/>
        <end position="162"/>
    </location>
</feature>
<evidence type="ECO:0000313" key="3">
    <source>
        <dbReference type="Proteomes" id="UP000327493"/>
    </source>
</evidence>